<accession>A0ABQ5HK59</accession>
<reference evidence="2" key="1">
    <citation type="journal article" date="2022" name="Int. J. Mol. Sci.">
        <title>Draft Genome of Tanacetum Coccineum: Genomic Comparison of Closely Related Tanacetum-Family Plants.</title>
        <authorList>
            <person name="Yamashiro T."/>
            <person name="Shiraishi A."/>
            <person name="Nakayama K."/>
            <person name="Satake H."/>
        </authorList>
    </citation>
    <scope>NUCLEOTIDE SEQUENCE</scope>
</reference>
<organism evidence="2 3">
    <name type="scientific">Tanacetum coccineum</name>
    <dbReference type="NCBI Taxonomy" id="301880"/>
    <lineage>
        <taxon>Eukaryota</taxon>
        <taxon>Viridiplantae</taxon>
        <taxon>Streptophyta</taxon>
        <taxon>Embryophyta</taxon>
        <taxon>Tracheophyta</taxon>
        <taxon>Spermatophyta</taxon>
        <taxon>Magnoliopsida</taxon>
        <taxon>eudicotyledons</taxon>
        <taxon>Gunneridae</taxon>
        <taxon>Pentapetalae</taxon>
        <taxon>asterids</taxon>
        <taxon>campanulids</taxon>
        <taxon>Asterales</taxon>
        <taxon>Asteraceae</taxon>
        <taxon>Asteroideae</taxon>
        <taxon>Anthemideae</taxon>
        <taxon>Anthemidinae</taxon>
        <taxon>Tanacetum</taxon>
    </lineage>
</organism>
<reference evidence="2" key="2">
    <citation type="submission" date="2022-01" db="EMBL/GenBank/DDBJ databases">
        <authorList>
            <person name="Yamashiro T."/>
            <person name="Shiraishi A."/>
            <person name="Satake H."/>
            <person name="Nakayama K."/>
        </authorList>
    </citation>
    <scope>NUCLEOTIDE SEQUENCE</scope>
</reference>
<gene>
    <name evidence="2" type="ORF">Tco_1069324</name>
</gene>
<protein>
    <submittedName>
        <fullName evidence="2">Uncharacterized protein</fullName>
    </submittedName>
</protein>
<feature type="compositionally biased region" description="Basic and acidic residues" evidence="1">
    <location>
        <begin position="22"/>
        <end position="32"/>
    </location>
</feature>
<evidence type="ECO:0000313" key="3">
    <source>
        <dbReference type="Proteomes" id="UP001151760"/>
    </source>
</evidence>
<sequence length="193" mass="21582">MEDQDVVADDKEKSIDLQSQASRKDYSQKDLSKSGKLCLEEKTGSIHMHSPESIRMIADIEDRHVDAKLPSENIVFSHFLEKDGNPARAIIKHALDFSAGSVVNLALKMKRDMIIKNLDLKPTIDAMMRIPLRCFAVLPGGKIEQGKESWNSRFRICDCAHRKYLVVVLVGVVETVPASSTRIVPEGCPNNPR</sequence>
<dbReference type="EMBL" id="BQNB010019653">
    <property type="protein sequence ID" value="GJT87607.1"/>
    <property type="molecule type" value="Genomic_DNA"/>
</dbReference>
<comment type="caution">
    <text evidence="2">The sequence shown here is derived from an EMBL/GenBank/DDBJ whole genome shotgun (WGS) entry which is preliminary data.</text>
</comment>
<evidence type="ECO:0000256" key="1">
    <source>
        <dbReference type="SAM" id="MobiDB-lite"/>
    </source>
</evidence>
<evidence type="ECO:0000313" key="2">
    <source>
        <dbReference type="EMBL" id="GJT87607.1"/>
    </source>
</evidence>
<feature type="region of interest" description="Disordered" evidence="1">
    <location>
        <begin position="1"/>
        <end position="32"/>
    </location>
</feature>
<dbReference type="Proteomes" id="UP001151760">
    <property type="component" value="Unassembled WGS sequence"/>
</dbReference>
<keyword evidence="3" id="KW-1185">Reference proteome</keyword>
<proteinExistence type="predicted"/>
<name>A0ABQ5HK59_9ASTR</name>